<dbReference type="InterPro" id="IPR025665">
    <property type="entry name" value="Beta-barrel_OMP_2"/>
</dbReference>
<dbReference type="EMBL" id="JAUQSX010000003">
    <property type="protein sequence ID" value="MDO7846242.1"/>
    <property type="molecule type" value="Genomic_DNA"/>
</dbReference>
<comment type="caution">
    <text evidence="3">The sequence shown here is derived from an EMBL/GenBank/DDBJ whole genome shotgun (WGS) entry which is preliminary data.</text>
</comment>
<dbReference type="Pfam" id="PF13568">
    <property type="entry name" value="OMP_b-brl_2"/>
    <property type="match status" value="1"/>
</dbReference>
<gene>
    <name evidence="3" type="ORF">Q5H92_07740</name>
</gene>
<organism evidence="3 4">
    <name type="scientific">Hymenobacter mellowenesis</name>
    <dbReference type="NCBI Taxonomy" id="3063995"/>
    <lineage>
        <taxon>Bacteria</taxon>
        <taxon>Pseudomonadati</taxon>
        <taxon>Bacteroidota</taxon>
        <taxon>Cytophagia</taxon>
        <taxon>Cytophagales</taxon>
        <taxon>Hymenobacteraceae</taxon>
        <taxon>Hymenobacter</taxon>
    </lineage>
</organism>
<accession>A0ABT9A9Z6</accession>
<sequence>MRHLLLALSGLLLTGTAHAQFIGLQAGALYGTLATPANTSSRHTAATGRVGYHVEAFYEFPLTAHLSLVPGLAFSHQSTNLVTGNPNPAEAPFEAVYQLTFNQSSLPILLRATRDRFYVEAGPQLGVLLNTNERGTLTYLGYGPTTLQFALDNPSFTDYQRLQAGVCLGAGVKLPAGFGLDLRAYAGLTKLKEQYEPGIYSYGSDIRSRTVQASLTYQRPIKR</sequence>
<protein>
    <submittedName>
        <fullName evidence="3">Porin family protein</fullName>
    </submittedName>
</protein>
<keyword evidence="4" id="KW-1185">Reference proteome</keyword>
<evidence type="ECO:0000313" key="4">
    <source>
        <dbReference type="Proteomes" id="UP001167796"/>
    </source>
</evidence>
<evidence type="ECO:0000259" key="2">
    <source>
        <dbReference type="Pfam" id="PF13568"/>
    </source>
</evidence>
<feature type="domain" description="Outer membrane protein beta-barrel" evidence="2">
    <location>
        <begin position="22"/>
        <end position="192"/>
    </location>
</feature>
<dbReference type="Proteomes" id="UP001167796">
    <property type="component" value="Unassembled WGS sequence"/>
</dbReference>
<feature type="chain" id="PRO_5046588195" evidence="1">
    <location>
        <begin position="20"/>
        <end position="223"/>
    </location>
</feature>
<dbReference type="RefSeq" id="WP_305010931.1">
    <property type="nucleotide sequence ID" value="NZ_JAUQSX010000003.1"/>
</dbReference>
<reference evidence="3" key="1">
    <citation type="submission" date="2023-07" db="EMBL/GenBank/DDBJ databases">
        <authorList>
            <person name="Kim M.K."/>
        </authorList>
    </citation>
    <scope>NUCLEOTIDE SEQUENCE</scope>
    <source>
        <strain evidence="3">M29</strain>
    </source>
</reference>
<evidence type="ECO:0000256" key="1">
    <source>
        <dbReference type="SAM" id="SignalP"/>
    </source>
</evidence>
<feature type="signal peptide" evidence="1">
    <location>
        <begin position="1"/>
        <end position="19"/>
    </location>
</feature>
<name>A0ABT9A9Z6_9BACT</name>
<evidence type="ECO:0000313" key="3">
    <source>
        <dbReference type="EMBL" id="MDO7846242.1"/>
    </source>
</evidence>
<proteinExistence type="predicted"/>
<keyword evidence="1" id="KW-0732">Signal</keyword>